<accession>A0AAP5TAX2</accession>
<dbReference type="EMBL" id="WERX01000001">
    <property type="protein sequence ID" value="MDV7693296.1"/>
    <property type="molecule type" value="Genomic_DNA"/>
</dbReference>
<dbReference type="SUPFAM" id="SSF141868">
    <property type="entry name" value="EAL domain-like"/>
    <property type="match status" value="1"/>
</dbReference>
<dbReference type="GeneID" id="93383154"/>
<sequence>MYQYFIQQIINKYNKSVVGYELLLRKQVGSNWGPVTNFTSLPPEIVADEIIKIAEQLYSKVPFLSVNLNRTQLMNQKIVDALIGIQKLLRPVQIQIELTEDETKNHFKECDIINQLKQFIEEGMTISIDDVDCGVNTEDQVRALIPYTNEIKFALQNFGQSVYFPEIQQRIIYWRDFAKKHKVRFILEGIENEKIDAFIDLFGIDIRQGYFYEKPHPIQENQL</sequence>
<reference evidence="3 4" key="1">
    <citation type="submission" date="2016-05" db="EMBL/GenBank/DDBJ databases">
        <title>Draft genome sequence of Pediococcus parvulus 2.6, a probiotic beta-glucan producer strain.</title>
        <authorList>
            <person name="Mohedano M.L."/>
            <person name="Perez-Ramos A."/>
            <person name="Duenas M.T."/>
            <person name="Lamontanara A."/>
            <person name="Orru L."/>
            <person name="Spano G."/>
            <person name="Capozzi V."/>
            <person name="Lopez P."/>
        </authorList>
    </citation>
    <scope>NUCLEOTIDE SEQUENCE [LARGE SCALE GENOMIC DNA]</scope>
    <source>
        <strain evidence="3 4">2.6</strain>
    </source>
</reference>
<dbReference type="PANTHER" id="PTHR33121">
    <property type="entry name" value="CYCLIC DI-GMP PHOSPHODIESTERASE PDEF"/>
    <property type="match status" value="1"/>
</dbReference>
<protein>
    <submittedName>
        <fullName evidence="3">Diguanylate cyclase</fullName>
    </submittedName>
    <submittedName>
        <fullName evidence="2">EAL domain-containing protein</fullName>
    </submittedName>
</protein>
<gene>
    <name evidence="3" type="ORF">A7K95_00765</name>
    <name evidence="2" type="ORF">GA842_00085</name>
</gene>
<evidence type="ECO:0000313" key="2">
    <source>
        <dbReference type="EMBL" id="MDV7693296.1"/>
    </source>
</evidence>
<dbReference type="EMBL" id="LXND01000061">
    <property type="protein sequence ID" value="OAD63642.1"/>
    <property type="molecule type" value="Genomic_DNA"/>
</dbReference>
<evidence type="ECO:0000313" key="3">
    <source>
        <dbReference type="EMBL" id="OAD63642.1"/>
    </source>
</evidence>
<dbReference type="Gene3D" id="3.20.20.450">
    <property type="entry name" value="EAL domain"/>
    <property type="match status" value="1"/>
</dbReference>
<dbReference type="InterPro" id="IPR035919">
    <property type="entry name" value="EAL_sf"/>
</dbReference>
<dbReference type="AlphaFoldDB" id="A0AAP5TAX2"/>
<dbReference type="Proteomes" id="UP001275867">
    <property type="component" value="Unassembled WGS sequence"/>
</dbReference>
<dbReference type="RefSeq" id="WP_068807316.1">
    <property type="nucleotide sequence ID" value="NZ_CP158977.1"/>
</dbReference>
<keyword evidence="4" id="KW-1185">Reference proteome</keyword>
<proteinExistence type="predicted"/>
<evidence type="ECO:0000259" key="1">
    <source>
        <dbReference type="PROSITE" id="PS50883"/>
    </source>
</evidence>
<reference evidence="2" key="2">
    <citation type="submission" date="2019-10" db="EMBL/GenBank/DDBJ databases">
        <title>Malate fermentation in French cider.</title>
        <authorList>
            <person name="Cousin F.J."/>
            <person name="Medina Fernandez S."/>
            <person name="Misery B."/>
            <person name="Laplace J.-M."/>
            <person name="Cretenet M."/>
        </authorList>
    </citation>
    <scope>NUCLEOTIDE SEQUENCE</scope>
    <source>
        <strain evidence="2">UCMA15901</strain>
    </source>
</reference>
<comment type="caution">
    <text evidence="2">The sequence shown here is derived from an EMBL/GenBank/DDBJ whole genome shotgun (WGS) entry which is preliminary data.</text>
</comment>
<dbReference type="PANTHER" id="PTHR33121:SF70">
    <property type="entry name" value="SIGNALING PROTEIN YKOW"/>
    <property type="match status" value="1"/>
</dbReference>
<dbReference type="PROSITE" id="PS50883">
    <property type="entry name" value="EAL"/>
    <property type="match status" value="1"/>
</dbReference>
<dbReference type="Pfam" id="PF00563">
    <property type="entry name" value="EAL"/>
    <property type="match status" value="1"/>
</dbReference>
<dbReference type="InterPro" id="IPR050706">
    <property type="entry name" value="Cyclic-di-GMP_PDE-like"/>
</dbReference>
<dbReference type="Proteomes" id="UP000077280">
    <property type="component" value="Unassembled WGS sequence"/>
</dbReference>
<dbReference type="SMART" id="SM00052">
    <property type="entry name" value="EAL"/>
    <property type="match status" value="1"/>
</dbReference>
<organism evidence="2 5">
    <name type="scientific">Pediococcus parvulus</name>
    <dbReference type="NCBI Taxonomy" id="54062"/>
    <lineage>
        <taxon>Bacteria</taxon>
        <taxon>Bacillati</taxon>
        <taxon>Bacillota</taxon>
        <taxon>Bacilli</taxon>
        <taxon>Lactobacillales</taxon>
        <taxon>Lactobacillaceae</taxon>
        <taxon>Pediococcus</taxon>
    </lineage>
</organism>
<name>A0AAP5TAX2_9LACO</name>
<dbReference type="InterPro" id="IPR001633">
    <property type="entry name" value="EAL_dom"/>
</dbReference>
<evidence type="ECO:0000313" key="5">
    <source>
        <dbReference type="Proteomes" id="UP001275867"/>
    </source>
</evidence>
<dbReference type="GO" id="GO:0071111">
    <property type="term" value="F:cyclic-guanylate-specific phosphodiesterase activity"/>
    <property type="evidence" value="ECO:0007669"/>
    <property type="project" value="InterPro"/>
</dbReference>
<feature type="domain" description="EAL" evidence="1">
    <location>
        <begin position="1"/>
        <end position="223"/>
    </location>
</feature>
<evidence type="ECO:0000313" key="4">
    <source>
        <dbReference type="Proteomes" id="UP000077280"/>
    </source>
</evidence>